<sequence>MTFQRAATLAVILLAAPLPAEAANARIGVVAPASGEYAVLGQQILNGAELQAGPSNADITVVEETCEEGSGTDIGEALAEADVDVAIGFLCSETLTGALPVLKTAGIPAITLSVRSMPLMNDALANDWPLWRMAPNETEQTTAIVDFIMSEWADDPVALVDDGTIYYRELVNAVRNAIEQRGLKPVFVDTFRPAQEQQLSLVRRLAQAGARRVLIGGTRGDIAIIARDAADQDSALTILGGDALIAAETEVPLRDGVLAIGLPEYGEFPPAADLVARAEQAGIVAEGYFVPAASAVELGAQAVAAGNPASLSGKTFDTFMGPLTFAENHELTENPFMLLRWQNGQFVPMFDSERQAD</sequence>
<protein>
    <submittedName>
        <fullName evidence="5">Amino acid ABC transporter</fullName>
    </submittedName>
</protein>
<dbReference type="Pfam" id="PF13458">
    <property type="entry name" value="Peripla_BP_6"/>
    <property type="match status" value="1"/>
</dbReference>
<dbReference type="Gene3D" id="3.40.50.2300">
    <property type="match status" value="2"/>
</dbReference>
<keyword evidence="2 3" id="KW-0732">Signal</keyword>
<feature type="signal peptide" evidence="3">
    <location>
        <begin position="1"/>
        <end position="22"/>
    </location>
</feature>
<dbReference type="PANTHER" id="PTHR47151:SF2">
    <property type="entry name" value="AMINO ACID BINDING PROTEIN"/>
    <property type="match status" value="1"/>
</dbReference>
<comment type="similarity">
    <text evidence="1">Belongs to the leucine-binding protein family.</text>
</comment>
<evidence type="ECO:0000256" key="2">
    <source>
        <dbReference type="ARBA" id="ARBA00022729"/>
    </source>
</evidence>
<dbReference type="InterPro" id="IPR028082">
    <property type="entry name" value="Peripla_BP_I"/>
</dbReference>
<reference evidence="5 6" key="1">
    <citation type="journal article" date="2015" name="Genome Announc.">
        <title>Complete genome sequence of Martelella endophytica YC6887, which has antifungal activity associated with a halophyte.</title>
        <authorList>
            <person name="Khan A."/>
            <person name="Khan H."/>
            <person name="Chung E.J."/>
            <person name="Hossain M.T."/>
            <person name="Chung Y.R."/>
        </authorList>
    </citation>
    <scope>NUCLEOTIDE SEQUENCE [LARGE SCALE GENOMIC DNA]</scope>
    <source>
        <strain evidence="5">YC6887</strain>
    </source>
</reference>
<evidence type="ECO:0000256" key="1">
    <source>
        <dbReference type="ARBA" id="ARBA00010062"/>
    </source>
</evidence>
<dbReference type="PANTHER" id="PTHR47151">
    <property type="entry name" value="LEU/ILE/VAL-BINDING ABC TRANSPORTER SUBUNIT"/>
    <property type="match status" value="1"/>
</dbReference>
<dbReference type="Proteomes" id="UP000032611">
    <property type="component" value="Chromosome"/>
</dbReference>
<dbReference type="InterPro" id="IPR028081">
    <property type="entry name" value="Leu-bd"/>
</dbReference>
<dbReference type="EMBL" id="CP010803">
    <property type="protein sequence ID" value="AJY46569.1"/>
    <property type="molecule type" value="Genomic_DNA"/>
</dbReference>
<evidence type="ECO:0000256" key="3">
    <source>
        <dbReference type="SAM" id="SignalP"/>
    </source>
</evidence>
<name>A0A0D5LQR9_MAREN</name>
<dbReference type="PATRIC" id="fig|1486262.3.peg.2941"/>
<evidence type="ECO:0000259" key="4">
    <source>
        <dbReference type="Pfam" id="PF13458"/>
    </source>
</evidence>
<dbReference type="AlphaFoldDB" id="A0A0D5LQR9"/>
<evidence type="ECO:0000313" key="6">
    <source>
        <dbReference type="Proteomes" id="UP000032611"/>
    </source>
</evidence>
<keyword evidence="6" id="KW-1185">Reference proteome</keyword>
<feature type="chain" id="PRO_5002295336" evidence="3">
    <location>
        <begin position="23"/>
        <end position="357"/>
    </location>
</feature>
<dbReference type="SUPFAM" id="SSF53822">
    <property type="entry name" value="Periplasmic binding protein-like I"/>
    <property type="match status" value="1"/>
</dbReference>
<dbReference type="HOGENOM" id="CLU_027128_6_0_5"/>
<gene>
    <name evidence="5" type="ORF">TM49_14225</name>
</gene>
<organism evidence="5 6">
    <name type="scientific">Martelella endophytica</name>
    <dbReference type="NCBI Taxonomy" id="1486262"/>
    <lineage>
        <taxon>Bacteria</taxon>
        <taxon>Pseudomonadati</taxon>
        <taxon>Pseudomonadota</taxon>
        <taxon>Alphaproteobacteria</taxon>
        <taxon>Hyphomicrobiales</taxon>
        <taxon>Aurantimonadaceae</taxon>
        <taxon>Martelella</taxon>
    </lineage>
</organism>
<accession>A0A0D5LQR9</accession>
<dbReference type="RefSeq" id="WP_045682207.1">
    <property type="nucleotide sequence ID" value="NZ_CP010803.1"/>
</dbReference>
<dbReference type="STRING" id="1486262.TM49_14225"/>
<proteinExistence type="inferred from homology"/>
<dbReference type="OrthoDB" id="8439308at2"/>
<dbReference type="KEGG" id="mey:TM49_14225"/>
<feature type="domain" description="Leucine-binding protein" evidence="4">
    <location>
        <begin position="26"/>
        <end position="344"/>
    </location>
</feature>
<evidence type="ECO:0000313" key="5">
    <source>
        <dbReference type="EMBL" id="AJY46569.1"/>
    </source>
</evidence>